<evidence type="ECO:0000313" key="3">
    <source>
        <dbReference type="Proteomes" id="UP000800038"/>
    </source>
</evidence>
<gene>
    <name evidence="2" type="ORF">EJ02DRAFT_483746</name>
</gene>
<evidence type="ECO:0000313" key="2">
    <source>
        <dbReference type="EMBL" id="KAF1935708.1"/>
    </source>
</evidence>
<name>A0A6A5S8D6_9PLEO</name>
<organism evidence="2 3">
    <name type="scientific">Clathrospora elynae</name>
    <dbReference type="NCBI Taxonomy" id="706981"/>
    <lineage>
        <taxon>Eukaryota</taxon>
        <taxon>Fungi</taxon>
        <taxon>Dikarya</taxon>
        <taxon>Ascomycota</taxon>
        <taxon>Pezizomycotina</taxon>
        <taxon>Dothideomycetes</taxon>
        <taxon>Pleosporomycetidae</taxon>
        <taxon>Pleosporales</taxon>
        <taxon>Diademaceae</taxon>
        <taxon>Clathrospora</taxon>
    </lineage>
</organism>
<dbReference type="AlphaFoldDB" id="A0A6A5S8D6"/>
<sequence length="199" mass="21733">MASTFPYATCSSSPPKSVHLVFQHRFDANNSCAASVIRSSMGVVAEAKAPIEMLLKPSTENNRFRYNSQTFGMIHSTTPAMLPTTPSNQLPTTLTNMYQPPLSSEDQEMPGSENPRNDLPLQDQNSASVSDQNSVAETTYTPSNESLQTAVLTSRATMRHTYAPRSSQALNVGPRAAGATFISPRLSSIHEYYRNKGNE</sequence>
<accession>A0A6A5S8D6</accession>
<keyword evidence="3" id="KW-1185">Reference proteome</keyword>
<feature type="compositionally biased region" description="Polar residues" evidence="1">
    <location>
        <begin position="88"/>
        <end position="104"/>
    </location>
</feature>
<protein>
    <submittedName>
        <fullName evidence="2">Uncharacterized protein</fullName>
    </submittedName>
</protein>
<proteinExistence type="predicted"/>
<dbReference type="EMBL" id="ML976242">
    <property type="protein sequence ID" value="KAF1935708.1"/>
    <property type="molecule type" value="Genomic_DNA"/>
</dbReference>
<dbReference type="Proteomes" id="UP000800038">
    <property type="component" value="Unassembled WGS sequence"/>
</dbReference>
<evidence type="ECO:0000256" key="1">
    <source>
        <dbReference type="SAM" id="MobiDB-lite"/>
    </source>
</evidence>
<reference evidence="2" key="1">
    <citation type="journal article" date="2020" name="Stud. Mycol.">
        <title>101 Dothideomycetes genomes: a test case for predicting lifestyles and emergence of pathogens.</title>
        <authorList>
            <person name="Haridas S."/>
            <person name="Albert R."/>
            <person name="Binder M."/>
            <person name="Bloem J."/>
            <person name="Labutti K."/>
            <person name="Salamov A."/>
            <person name="Andreopoulos B."/>
            <person name="Baker S."/>
            <person name="Barry K."/>
            <person name="Bills G."/>
            <person name="Bluhm B."/>
            <person name="Cannon C."/>
            <person name="Castanera R."/>
            <person name="Culley D."/>
            <person name="Daum C."/>
            <person name="Ezra D."/>
            <person name="Gonzalez J."/>
            <person name="Henrissat B."/>
            <person name="Kuo A."/>
            <person name="Liang C."/>
            <person name="Lipzen A."/>
            <person name="Lutzoni F."/>
            <person name="Magnuson J."/>
            <person name="Mondo S."/>
            <person name="Nolan M."/>
            <person name="Ohm R."/>
            <person name="Pangilinan J."/>
            <person name="Park H.-J."/>
            <person name="Ramirez L."/>
            <person name="Alfaro M."/>
            <person name="Sun H."/>
            <person name="Tritt A."/>
            <person name="Yoshinaga Y."/>
            <person name="Zwiers L.-H."/>
            <person name="Turgeon B."/>
            <person name="Goodwin S."/>
            <person name="Spatafora J."/>
            <person name="Crous P."/>
            <person name="Grigoriev I."/>
        </authorList>
    </citation>
    <scope>NUCLEOTIDE SEQUENCE</scope>
    <source>
        <strain evidence="2">CBS 161.51</strain>
    </source>
</reference>
<feature type="region of interest" description="Disordered" evidence="1">
    <location>
        <begin position="88"/>
        <end position="145"/>
    </location>
</feature>
<feature type="compositionally biased region" description="Polar residues" evidence="1">
    <location>
        <begin position="122"/>
        <end position="145"/>
    </location>
</feature>